<dbReference type="InterPro" id="IPR010164">
    <property type="entry name" value="Orn_aminotrans"/>
</dbReference>
<dbReference type="InterPro" id="IPR049704">
    <property type="entry name" value="Aminotrans_3_PPA_site"/>
</dbReference>
<gene>
    <name evidence="9" type="primary">rocD</name>
    <name evidence="9" type="ORF">C1704_09050</name>
</gene>
<evidence type="ECO:0000313" key="10">
    <source>
        <dbReference type="Proteomes" id="UP000238605"/>
    </source>
</evidence>
<evidence type="ECO:0000256" key="7">
    <source>
        <dbReference type="ARBA" id="ARBA00030587"/>
    </source>
</evidence>
<dbReference type="RefSeq" id="WP_104302396.1">
    <property type="nucleotide sequence ID" value="NZ_PSNX01000007.1"/>
</dbReference>
<comment type="cofactor">
    <cofactor evidence="1">
        <name>pyridoxal 5'-phosphate</name>
        <dbReference type="ChEBI" id="CHEBI:597326"/>
    </cofactor>
</comment>
<dbReference type="GO" id="GO:0055129">
    <property type="term" value="P:L-proline biosynthetic process"/>
    <property type="evidence" value="ECO:0007669"/>
    <property type="project" value="UniProtKB-UniPathway"/>
</dbReference>
<comment type="pathway">
    <text evidence="2">Amino-acid biosynthesis; L-proline biosynthesis; L-glutamate 5-semialdehyde from L-ornithine: step 1/1.</text>
</comment>
<dbReference type="InterPro" id="IPR015421">
    <property type="entry name" value="PyrdxlP-dep_Trfase_major"/>
</dbReference>
<dbReference type="Gene3D" id="3.90.1150.10">
    <property type="entry name" value="Aspartate Aminotransferase, domain 1"/>
    <property type="match status" value="1"/>
</dbReference>
<dbReference type="InterPro" id="IPR015424">
    <property type="entry name" value="PyrdxlP-dep_Trfase"/>
</dbReference>
<dbReference type="PANTHER" id="PTHR11986">
    <property type="entry name" value="AMINOTRANSFERASE CLASS III"/>
    <property type="match status" value="1"/>
</dbReference>
<dbReference type="InterPro" id="IPR015422">
    <property type="entry name" value="PyrdxlP-dep_Trfase_small"/>
</dbReference>
<dbReference type="NCBIfam" id="TIGR01885">
    <property type="entry name" value="Orn_aminotrans"/>
    <property type="match status" value="1"/>
</dbReference>
<dbReference type="AlphaFoldDB" id="A0A2S5SUP0"/>
<evidence type="ECO:0000256" key="5">
    <source>
        <dbReference type="ARBA" id="ARBA00022679"/>
    </source>
</evidence>
<dbReference type="PANTHER" id="PTHR11986:SF18">
    <property type="entry name" value="ORNITHINE AMINOTRANSFERASE, MITOCHONDRIAL"/>
    <property type="match status" value="1"/>
</dbReference>
<evidence type="ECO:0000313" key="9">
    <source>
        <dbReference type="EMBL" id="PPE66451.1"/>
    </source>
</evidence>
<dbReference type="FunFam" id="3.40.640.10:FF:000011">
    <property type="entry name" value="Ornithine aminotransferase"/>
    <property type="match status" value="1"/>
</dbReference>
<dbReference type="EC" id="2.6.1.13" evidence="3"/>
<dbReference type="PROSITE" id="PS00600">
    <property type="entry name" value="AA_TRANSFER_CLASS_3"/>
    <property type="match status" value="1"/>
</dbReference>
<dbReference type="Gene3D" id="3.40.640.10">
    <property type="entry name" value="Type I PLP-dependent aspartate aminotransferase-like (Major domain)"/>
    <property type="match status" value="1"/>
</dbReference>
<dbReference type="OrthoDB" id="3398487at2"/>
<name>A0A2S5SUP0_9BURK</name>
<dbReference type="UniPathway" id="UPA00098">
    <property type="reaction ID" value="UER00358"/>
</dbReference>
<protein>
    <recommendedName>
        <fullName evidence="3">ornithine aminotransferase</fullName>
        <ecNumber evidence="3">2.6.1.13</ecNumber>
    </recommendedName>
    <alternativeName>
        <fullName evidence="7">Ornithine--oxo-acid aminotransferase</fullName>
    </alternativeName>
</protein>
<organism evidence="9 10">
    <name type="scientific">Caldimonas caldifontis</name>
    <dbReference type="NCBI Taxonomy" id="1452508"/>
    <lineage>
        <taxon>Bacteria</taxon>
        <taxon>Pseudomonadati</taxon>
        <taxon>Pseudomonadota</taxon>
        <taxon>Betaproteobacteria</taxon>
        <taxon>Burkholderiales</taxon>
        <taxon>Sphaerotilaceae</taxon>
        <taxon>Caldimonas</taxon>
    </lineage>
</organism>
<dbReference type="InterPro" id="IPR050103">
    <property type="entry name" value="Class-III_PLP-dep_AT"/>
</dbReference>
<dbReference type="CDD" id="cd00610">
    <property type="entry name" value="OAT_like"/>
    <property type="match status" value="1"/>
</dbReference>
<comment type="similarity">
    <text evidence="8">Belongs to the class-III pyridoxal-phosphate-dependent aminotransferase family.</text>
</comment>
<keyword evidence="10" id="KW-1185">Reference proteome</keyword>
<dbReference type="InterPro" id="IPR005814">
    <property type="entry name" value="Aminotrans_3"/>
</dbReference>
<evidence type="ECO:0000256" key="6">
    <source>
        <dbReference type="ARBA" id="ARBA00022898"/>
    </source>
</evidence>
<evidence type="ECO:0000256" key="2">
    <source>
        <dbReference type="ARBA" id="ARBA00004998"/>
    </source>
</evidence>
<keyword evidence="5" id="KW-0808">Transferase</keyword>
<dbReference type="EMBL" id="PSNX01000007">
    <property type="protein sequence ID" value="PPE66451.1"/>
    <property type="molecule type" value="Genomic_DNA"/>
</dbReference>
<evidence type="ECO:0000256" key="1">
    <source>
        <dbReference type="ARBA" id="ARBA00001933"/>
    </source>
</evidence>
<dbReference type="Proteomes" id="UP000238605">
    <property type="component" value="Unassembled WGS sequence"/>
</dbReference>
<comment type="caution">
    <text evidence="9">The sequence shown here is derived from an EMBL/GenBank/DDBJ whole genome shotgun (WGS) entry which is preliminary data.</text>
</comment>
<dbReference type="GO" id="GO:0004587">
    <property type="term" value="F:ornithine aminotransferase activity"/>
    <property type="evidence" value="ECO:0007669"/>
    <property type="project" value="UniProtKB-EC"/>
</dbReference>
<evidence type="ECO:0000256" key="3">
    <source>
        <dbReference type="ARBA" id="ARBA00012924"/>
    </source>
</evidence>
<keyword evidence="4" id="KW-0032">Aminotransferase</keyword>
<sequence length="417" mass="44423">MVPTASPTSSARDLEQRHGARNYHPLPVTLVRGEGVFLWDDQGRRYLDMMSAYSAVSFGHSHPTLVQVLTEQAGRLAVTSRAFHTDRLGPFLARLCRDTGMERALPMNTGAEAVETALKAARKWGYKIKGVPEGQARIVVAEGNFAGRTTTIVGFSSEAQYRDGFGPFAPGFVSVPYGDIAALERALTPETVAFLVEPIQGEAGIVVPPPGYLRAARELCTRHNVLLICDEVQTGLGRTGRVLACQHEGVVPDGLTLGKALGGGLLPVSAFCAREEVMGVFRPGDHGSTFGGNPLGAAVGLAALELLEREGLCERALHLGERLMSGLRALRHPALQQVRGRGLLVGVEIDPAFAHARTVCEALLHEGVLSKDTHDTVVRFAPPLTVSAGQIDEAVQAFGRALAAVEAGQRRPGRKAA</sequence>
<accession>A0A2S5SUP0</accession>
<dbReference type="Pfam" id="PF00202">
    <property type="entry name" value="Aminotran_3"/>
    <property type="match status" value="1"/>
</dbReference>
<dbReference type="SUPFAM" id="SSF53383">
    <property type="entry name" value="PLP-dependent transferases"/>
    <property type="match status" value="1"/>
</dbReference>
<dbReference type="GO" id="GO:0042802">
    <property type="term" value="F:identical protein binding"/>
    <property type="evidence" value="ECO:0007669"/>
    <property type="project" value="TreeGrafter"/>
</dbReference>
<dbReference type="PIRSF" id="PIRSF000521">
    <property type="entry name" value="Transaminase_4ab_Lys_Orn"/>
    <property type="match status" value="1"/>
</dbReference>
<dbReference type="GO" id="GO:0030170">
    <property type="term" value="F:pyridoxal phosphate binding"/>
    <property type="evidence" value="ECO:0007669"/>
    <property type="project" value="InterPro"/>
</dbReference>
<evidence type="ECO:0000256" key="4">
    <source>
        <dbReference type="ARBA" id="ARBA00022576"/>
    </source>
</evidence>
<evidence type="ECO:0000256" key="8">
    <source>
        <dbReference type="RuleBase" id="RU003560"/>
    </source>
</evidence>
<keyword evidence="6 8" id="KW-0663">Pyridoxal phosphate</keyword>
<proteinExistence type="inferred from homology"/>
<reference evidence="9 10" key="1">
    <citation type="submission" date="2018-02" db="EMBL/GenBank/DDBJ databases">
        <title>Reclassifiation of [Polyangium] brachysporum DSM 7029 as Guopingzhaonella breviflexa gen. nov., sp. nov., a member of the family Comamonadaceae.</title>
        <authorList>
            <person name="Tang B."/>
        </authorList>
    </citation>
    <scope>NUCLEOTIDE SEQUENCE [LARGE SCALE GENOMIC DNA]</scope>
    <source>
        <strain evidence="9 10">BCRC 80649</strain>
    </source>
</reference>